<sequence length="598" mass="66534">MILNTLRIAAFLVVVALSSSSLVQSPTSKDTFELLILHNNDMHARFEQTSQLSGTCTTVDRDAGKCYGGFPRVAHVVKEARKAAASGEGPPVLYLNAGDTYTGTAWFTIYKWKIAAEFLNALQPDAVCLGNHEFDEGINGVVPFIRNLTSPILAANLILDAVPELANETNLHKSIILKIGDTRIGLIGYLTPETKFLAPKNKVEYEDEVTAIKREVEILKKQNINILIALGHSGFITDLKIAKEVDDIDLVIGGHSNTFLWNRNTTEEKPEFPQGMYPTIVTQPSGRKALVVQAYAYTKYMGYLNLIFDSTGEIVQYDGEPLLLEQSIPEDPEMLEKVNLYRKEIDEINNELVGESAVVLEGSCRLQECNLGNLITDSILDFTREFHPKYFDVNIAVIQGGRIRTSVDHPNKPIKVTRGDLVAVLPFSDMLTIITLNGTILKRAMEHSISTWRLIDSTGQFLQMSGMEVTYDLSQSPGSRLVDLKAVCSKCGDYTLKPVNDNNEYKMFMPSFLADGGDGYSIFENLPKDIISYNELECTINYMRKYGLVEPKVSGRITIINRDKINDIKANPLLNNCIRSTVSLALEIICVLISLNFL</sequence>
<dbReference type="InterPro" id="IPR036907">
    <property type="entry name" value="5'-Nucleotdase_C_sf"/>
</dbReference>
<feature type="chain" id="PRO_5045006786" description="5'-nucleotidase" evidence="5">
    <location>
        <begin position="21"/>
        <end position="598"/>
    </location>
</feature>
<dbReference type="Gene3D" id="3.90.780.10">
    <property type="entry name" value="5'-Nucleotidase, C-terminal domain"/>
    <property type="match status" value="1"/>
</dbReference>
<dbReference type="InterPro" id="IPR004843">
    <property type="entry name" value="Calcineurin-like_PHP"/>
</dbReference>
<evidence type="ECO:0000256" key="1">
    <source>
        <dbReference type="ARBA" id="ARBA00000815"/>
    </source>
</evidence>
<proteinExistence type="inferred from homology"/>
<keyword evidence="5" id="KW-0378">Hydrolase</keyword>
<comment type="catalytic activity">
    <reaction evidence="1">
        <text>a ribonucleoside 5'-phosphate + H2O = a ribonucleoside + phosphate</text>
        <dbReference type="Rhea" id="RHEA:12484"/>
        <dbReference type="ChEBI" id="CHEBI:15377"/>
        <dbReference type="ChEBI" id="CHEBI:18254"/>
        <dbReference type="ChEBI" id="CHEBI:43474"/>
        <dbReference type="ChEBI" id="CHEBI:58043"/>
        <dbReference type="EC" id="3.1.3.5"/>
    </reaction>
</comment>
<dbReference type="PANTHER" id="PTHR11575">
    <property type="entry name" value="5'-NUCLEOTIDASE-RELATED"/>
    <property type="match status" value="1"/>
</dbReference>
<reference evidence="8" key="1">
    <citation type="submission" date="2021-12" db="EMBL/GenBank/DDBJ databases">
        <authorList>
            <person name="King R."/>
        </authorList>
    </citation>
    <scope>NUCLEOTIDE SEQUENCE</scope>
</reference>
<dbReference type="PANTHER" id="PTHR11575:SF24">
    <property type="entry name" value="5'-NUCLEOTIDASE"/>
    <property type="match status" value="1"/>
</dbReference>
<dbReference type="Pfam" id="PF02872">
    <property type="entry name" value="5_nucleotid_C"/>
    <property type="match status" value="1"/>
</dbReference>
<name>A0ABN8B1X4_CHISP</name>
<dbReference type="InterPro" id="IPR006146">
    <property type="entry name" value="5'-Nucleotdase_CS"/>
</dbReference>
<protein>
    <recommendedName>
        <fullName evidence="3">5'-nucleotidase</fullName>
        <ecNumber evidence="3">3.1.3.5</ecNumber>
    </recommendedName>
</protein>
<dbReference type="PRINTS" id="PR01607">
    <property type="entry name" value="APYRASEFAMLY"/>
</dbReference>
<dbReference type="SUPFAM" id="SSF55816">
    <property type="entry name" value="5'-nucleotidase (syn. UDP-sugar hydrolase), C-terminal domain"/>
    <property type="match status" value="1"/>
</dbReference>
<dbReference type="InterPro" id="IPR008334">
    <property type="entry name" value="5'-Nucleotdase_C"/>
</dbReference>
<dbReference type="PROSITE" id="PS00786">
    <property type="entry name" value="5_NUCLEOTIDASE_2"/>
    <property type="match status" value="1"/>
</dbReference>
<evidence type="ECO:0000256" key="3">
    <source>
        <dbReference type="ARBA" id="ARBA00012643"/>
    </source>
</evidence>
<evidence type="ECO:0000256" key="4">
    <source>
        <dbReference type="ARBA" id="ARBA00022729"/>
    </source>
</evidence>
<keyword evidence="5" id="KW-0547">Nucleotide-binding</keyword>
<evidence type="ECO:0000313" key="9">
    <source>
        <dbReference type="Proteomes" id="UP001153292"/>
    </source>
</evidence>
<accession>A0ABN8B1X4</accession>
<feature type="signal peptide" evidence="5">
    <location>
        <begin position="1"/>
        <end position="20"/>
    </location>
</feature>
<dbReference type="SUPFAM" id="SSF56300">
    <property type="entry name" value="Metallo-dependent phosphatases"/>
    <property type="match status" value="1"/>
</dbReference>
<evidence type="ECO:0000259" key="7">
    <source>
        <dbReference type="Pfam" id="PF02872"/>
    </source>
</evidence>
<evidence type="ECO:0000259" key="6">
    <source>
        <dbReference type="Pfam" id="PF00149"/>
    </source>
</evidence>
<dbReference type="CDD" id="cd07409">
    <property type="entry name" value="MPP_CD73_N"/>
    <property type="match status" value="1"/>
</dbReference>
<evidence type="ECO:0000313" key="8">
    <source>
        <dbReference type="EMBL" id="CAH0400813.1"/>
    </source>
</evidence>
<comment type="similarity">
    <text evidence="2 5">Belongs to the 5'-nucleotidase family.</text>
</comment>
<organism evidence="8 9">
    <name type="scientific">Chilo suppressalis</name>
    <name type="common">Asiatic rice borer moth</name>
    <dbReference type="NCBI Taxonomy" id="168631"/>
    <lineage>
        <taxon>Eukaryota</taxon>
        <taxon>Metazoa</taxon>
        <taxon>Ecdysozoa</taxon>
        <taxon>Arthropoda</taxon>
        <taxon>Hexapoda</taxon>
        <taxon>Insecta</taxon>
        <taxon>Pterygota</taxon>
        <taxon>Neoptera</taxon>
        <taxon>Endopterygota</taxon>
        <taxon>Lepidoptera</taxon>
        <taxon>Glossata</taxon>
        <taxon>Ditrysia</taxon>
        <taxon>Pyraloidea</taxon>
        <taxon>Crambidae</taxon>
        <taxon>Crambinae</taxon>
        <taxon>Chilo</taxon>
    </lineage>
</organism>
<keyword evidence="4 5" id="KW-0732">Signal</keyword>
<dbReference type="Pfam" id="PF00149">
    <property type="entry name" value="Metallophos"/>
    <property type="match status" value="1"/>
</dbReference>
<dbReference type="EC" id="3.1.3.5" evidence="3"/>
<dbReference type="InterPro" id="IPR006179">
    <property type="entry name" value="5_nucleotidase/apyrase"/>
</dbReference>
<evidence type="ECO:0000256" key="5">
    <source>
        <dbReference type="RuleBase" id="RU362119"/>
    </source>
</evidence>
<dbReference type="EMBL" id="OU963911">
    <property type="protein sequence ID" value="CAH0400813.1"/>
    <property type="molecule type" value="Genomic_DNA"/>
</dbReference>
<evidence type="ECO:0000256" key="2">
    <source>
        <dbReference type="ARBA" id="ARBA00006654"/>
    </source>
</evidence>
<gene>
    <name evidence="8" type="ORF">CHILSU_LOCUS4016</name>
</gene>
<dbReference type="Proteomes" id="UP001153292">
    <property type="component" value="Chromosome 18"/>
</dbReference>
<dbReference type="Gene3D" id="3.60.21.10">
    <property type="match status" value="1"/>
</dbReference>
<feature type="domain" description="Calcineurin-like phosphoesterase" evidence="6">
    <location>
        <begin position="36"/>
        <end position="256"/>
    </location>
</feature>
<dbReference type="InterPro" id="IPR029052">
    <property type="entry name" value="Metallo-depent_PP-like"/>
</dbReference>
<feature type="domain" description="5'-Nucleotidase C-terminal" evidence="7">
    <location>
        <begin position="362"/>
        <end position="524"/>
    </location>
</feature>
<keyword evidence="9" id="KW-1185">Reference proteome</keyword>